<dbReference type="InterPro" id="IPR024751">
    <property type="entry name" value="VESA1"/>
</dbReference>
<reference evidence="1 2" key="1">
    <citation type="submission" date="2021-06" db="EMBL/GenBank/DDBJ databases">
        <title>Genome sequence of Babesia caballi.</title>
        <authorList>
            <person name="Yamagishi J."/>
            <person name="Kidaka T."/>
            <person name="Ochi A."/>
        </authorList>
    </citation>
    <scope>NUCLEOTIDE SEQUENCE [LARGE SCALE GENOMIC DNA]</scope>
    <source>
        <strain evidence="1">USDA-D6B2</strain>
    </source>
</reference>
<evidence type="ECO:0000313" key="2">
    <source>
        <dbReference type="Proteomes" id="UP001497744"/>
    </source>
</evidence>
<sequence length="439" mass="48232">MSAGKQLTDCPSNLKEAIDWILRVTVKDGGGGQNGTTELADAVTQLLGDVKSSTPELHNKFDEIKGALWSGGSNGLLDNLATGLAKFIGYENGKKPDGTIGIVKSGYTSSYPDSSNWNKDFGHNPNHSTAAKIFMGCVPMIFSALSYLYWRCDNEGGGWQDQYFSGTYGIQTDLKDFVVSMGFRFSELNGSQGKTVMATVAKTFQDLSSVSDRISYPAFLKTVREKPSALQPNLQQYPLASLYLLASTYFTHKQSKADSPPTGSPKSIREMLYFLAALPFSPSYDSFSEHISSIFRMLSPKSSDNDAELKLPVAISGSPNKGDYLNPDKMRDYLINTCFFCSIVLGRLQGHSASTSDEPWLHSLYCNSMNLRYPSGSALFNTVANYSYALQFQLSFLHQQCMSGSVNCGWLQCKYGKNVPAHTASPDPLQKLQRCRLPT</sequence>
<accession>A0AAV4LXX5</accession>
<dbReference type="GeneID" id="94196231"/>
<dbReference type="Pfam" id="PF12785">
    <property type="entry name" value="VESA1_N"/>
    <property type="match status" value="1"/>
</dbReference>
<dbReference type="Proteomes" id="UP001497744">
    <property type="component" value="Unassembled WGS sequence"/>
</dbReference>
<gene>
    <name evidence="1" type="ORF">BcabD6B2_41850</name>
</gene>
<protein>
    <submittedName>
        <fullName evidence="1">Variant erythrocyte surface antigen-1 family protein</fullName>
    </submittedName>
</protein>
<dbReference type="AlphaFoldDB" id="A0AAV4LXX5"/>
<dbReference type="RefSeq" id="XP_067716819.1">
    <property type="nucleotide sequence ID" value="XM_067860718.1"/>
</dbReference>
<comment type="caution">
    <text evidence="1">The sequence shown here is derived from an EMBL/GenBank/DDBJ whole genome shotgun (WGS) entry which is preliminary data.</text>
</comment>
<name>A0AAV4LXX5_BABCB</name>
<keyword evidence="2" id="KW-1185">Reference proteome</keyword>
<proteinExistence type="predicted"/>
<dbReference type="EMBL" id="BPLF01000003">
    <property type="protein sequence ID" value="GIX64750.1"/>
    <property type="molecule type" value="Genomic_DNA"/>
</dbReference>
<evidence type="ECO:0000313" key="1">
    <source>
        <dbReference type="EMBL" id="GIX64750.1"/>
    </source>
</evidence>
<organism evidence="1 2">
    <name type="scientific">Babesia caballi</name>
    <dbReference type="NCBI Taxonomy" id="5871"/>
    <lineage>
        <taxon>Eukaryota</taxon>
        <taxon>Sar</taxon>
        <taxon>Alveolata</taxon>
        <taxon>Apicomplexa</taxon>
        <taxon>Aconoidasida</taxon>
        <taxon>Piroplasmida</taxon>
        <taxon>Babesiidae</taxon>
        <taxon>Babesia</taxon>
    </lineage>
</organism>